<evidence type="ECO:0000256" key="2">
    <source>
        <dbReference type="SAM" id="MobiDB-lite"/>
    </source>
</evidence>
<organism evidence="4 5">
    <name type="scientific">Fuerstiella marisgermanici</name>
    <dbReference type="NCBI Taxonomy" id="1891926"/>
    <lineage>
        <taxon>Bacteria</taxon>
        <taxon>Pseudomonadati</taxon>
        <taxon>Planctomycetota</taxon>
        <taxon>Planctomycetia</taxon>
        <taxon>Planctomycetales</taxon>
        <taxon>Planctomycetaceae</taxon>
        <taxon>Fuerstiella</taxon>
    </lineage>
</organism>
<dbReference type="RefSeq" id="WP_077024085.1">
    <property type="nucleotide sequence ID" value="NZ_CP017641.1"/>
</dbReference>
<dbReference type="GO" id="GO:0003700">
    <property type="term" value="F:DNA-binding transcription factor activity"/>
    <property type="evidence" value="ECO:0007669"/>
    <property type="project" value="TreeGrafter"/>
</dbReference>
<evidence type="ECO:0000313" key="4">
    <source>
        <dbReference type="EMBL" id="APZ92468.1"/>
    </source>
</evidence>
<dbReference type="PANTHER" id="PTHR46797">
    <property type="entry name" value="HTH-TYPE TRANSCRIPTIONAL REGULATOR"/>
    <property type="match status" value="1"/>
</dbReference>
<evidence type="ECO:0000256" key="1">
    <source>
        <dbReference type="ARBA" id="ARBA00023125"/>
    </source>
</evidence>
<feature type="compositionally biased region" description="Basic and acidic residues" evidence="2">
    <location>
        <begin position="22"/>
        <end position="35"/>
    </location>
</feature>
<dbReference type="GO" id="GO:0005829">
    <property type="term" value="C:cytosol"/>
    <property type="evidence" value="ECO:0007669"/>
    <property type="project" value="TreeGrafter"/>
</dbReference>
<evidence type="ECO:0000259" key="3">
    <source>
        <dbReference type="PROSITE" id="PS50943"/>
    </source>
</evidence>
<dbReference type="OrthoDB" id="292530at2"/>
<dbReference type="SMART" id="SM00530">
    <property type="entry name" value="HTH_XRE"/>
    <property type="match status" value="1"/>
</dbReference>
<dbReference type="SUPFAM" id="SSF47413">
    <property type="entry name" value="lambda repressor-like DNA-binding domains"/>
    <property type="match status" value="1"/>
</dbReference>
<dbReference type="Pfam" id="PF01381">
    <property type="entry name" value="HTH_3"/>
    <property type="match status" value="1"/>
</dbReference>
<dbReference type="CDD" id="cd00093">
    <property type="entry name" value="HTH_XRE"/>
    <property type="match status" value="1"/>
</dbReference>
<dbReference type="Gene3D" id="1.10.260.40">
    <property type="entry name" value="lambda repressor-like DNA-binding domains"/>
    <property type="match status" value="1"/>
</dbReference>
<dbReference type="EMBL" id="CP017641">
    <property type="protein sequence ID" value="APZ92468.1"/>
    <property type="molecule type" value="Genomic_DNA"/>
</dbReference>
<keyword evidence="5" id="KW-1185">Reference proteome</keyword>
<dbReference type="Proteomes" id="UP000187735">
    <property type="component" value="Chromosome"/>
</dbReference>
<feature type="region of interest" description="Disordered" evidence="2">
    <location>
        <begin position="1"/>
        <end position="35"/>
    </location>
</feature>
<feature type="compositionally biased region" description="Basic and acidic residues" evidence="2">
    <location>
        <begin position="1"/>
        <end position="11"/>
    </location>
</feature>
<keyword evidence="1" id="KW-0238">DNA-binding</keyword>
<sequence>MKKLKRLDAKDLPPVSATQRQADQKLHCDGPTDTDLIRQGRRIKSKLASRQHSFADVTSALKEAREAAGMSLQDVSDACGITKANLSLLENGKGNPTIETLERIAKAIDAEILVTVQRN</sequence>
<dbReference type="PANTHER" id="PTHR46797:SF1">
    <property type="entry name" value="METHYLPHOSPHONATE SYNTHASE"/>
    <property type="match status" value="1"/>
</dbReference>
<dbReference type="PROSITE" id="PS50943">
    <property type="entry name" value="HTH_CROC1"/>
    <property type="match status" value="1"/>
</dbReference>
<dbReference type="InterPro" id="IPR001387">
    <property type="entry name" value="Cro/C1-type_HTH"/>
</dbReference>
<dbReference type="GO" id="GO:0003677">
    <property type="term" value="F:DNA binding"/>
    <property type="evidence" value="ECO:0007669"/>
    <property type="project" value="UniProtKB-KW"/>
</dbReference>
<feature type="domain" description="HTH cro/C1-type" evidence="3">
    <location>
        <begin position="61"/>
        <end position="113"/>
    </location>
</feature>
<evidence type="ECO:0000313" key="5">
    <source>
        <dbReference type="Proteomes" id="UP000187735"/>
    </source>
</evidence>
<reference evidence="4 5" key="1">
    <citation type="journal article" date="2016" name="Front. Microbiol.">
        <title>Fuerstia marisgermanicae gen. nov., sp. nov., an Unusual Member of the Phylum Planctomycetes from the German Wadden Sea.</title>
        <authorList>
            <person name="Kohn T."/>
            <person name="Heuer A."/>
            <person name="Jogler M."/>
            <person name="Vollmers J."/>
            <person name="Boedeker C."/>
            <person name="Bunk B."/>
            <person name="Rast P."/>
            <person name="Borchert D."/>
            <person name="Glockner I."/>
            <person name="Freese H.M."/>
            <person name="Klenk H.P."/>
            <person name="Overmann J."/>
            <person name="Kaster A.K."/>
            <person name="Rohde M."/>
            <person name="Wiegand S."/>
            <person name="Jogler C."/>
        </authorList>
    </citation>
    <scope>NUCLEOTIDE SEQUENCE [LARGE SCALE GENOMIC DNA]</scope>
    <source>
        <strain evidence="4 5">NH11</strain>
    </source>
</reference>
<proteinExistence type="predicted"/>
<dbReference type="KEGG" id="fmr:Fuma_02079"/>
<name>A0A1P8WEH8_9PLAN</name>
<dbReference type="InterPro" id="IPR010982">
    <property type="entry name" value="Lambda_DNA-bd_dom_sf"/>
</dbReference>
<dbReference type="STRING" id="1891926.Fuma_02079"/>
<dbReference type="AlphaFoldDB" id="A0A1P8WEH8"/>
<gene>
    <name evidence="4" type="ORF">Fuma_02079</name>
</gene>
<accession>A0A1P8WEH8</accession>
<protein>
    <submittedName>
        <fullName evidence="4">Anaerobic benzoate catabolism transcriptional regulator</fullName>
    </submittedName>
</protein>
<dbReference type="InterPro" id="IPR050807">
    <property type="entry name" value="TransReg_Diox_bact_type"/>
</dbReference>